<organism evidence="2 3">
    <name type="scientific">Nocardia sputorum</name>
    <dbReference type="NCBI Taxonomy" id="2984338"/>
    <lineage>
        <taxon>Bacteria</taxon>
        <taxon>Bacillati</taxon>
        <taxon>Actinomycetota</taxon>
        <taxon>Actinomycetes</taxon>
        <taxon>Mycobacteriales</taxon>
        <taxon>Nocardiaceae</taxon>
        <taxon>Nocardia</taxon>
    </lineage>
</organism>
<dbReference type="GO" id="GO:0016740">
    <property type="term" value="F:transferase activity"/>
    <property type="evidence" value="ECO:0007669"/>
    <property type="project" value="UniProtKB-KW"/>
</dbReference>
<gene>
    <name evidence="2" type="ORF">IFM12276_65010</name>
</gene>
<evidence type="ECO:0000259" key="1">
    <source>
        <dbReference type="Pfam" id="PF06722"/>
    </source>
</evidence>
<dbReference type="Pfam" id="PF06722">
    <property type="entry name" value="EryCIII-like_C"/>
    <property type="match status" value="1"/>
</dbReference>
<dbReference type="EMBL" id="AP026978">
    <property type="protein sequence ID" value="BDU03473.1"/>
    <property type="molecule type" value="Genomic_DNA"/>
</dbReference>
<dbReference type="Gene3D" id="3.40.50.2000">
    <property type="entry name" value="Glycogen Phosphorylase B"/>
    <property type="match status" value="2"/>
</dbReference>
<evidence type="ECO:0000313" key="2">
    <source>
        <dbReference type="EMBL" id="BDU03473.1"/>
    </source>
</evidence>
<reference evidence="2 3" key="1">
    <citation type="submission" date="2022-11" db="EMBL/GenBank/DDBJ databases">
        <title>Genome Sequencing of Nocardia sp. ON39_IFM12276 and assembly.</title>
        <authorList>
            <person name="Shimojima M."/>
            <person name="Toyokawa M."/>
            <person name="Uesaka K."/>
        </authorList>
    </citation>
    <scope>NUCLEOTIDE SEQUENCE [LARGE SCALE GENOMIC DNA]</scope>
    <source>
        <strain evidence="2 3">IFM 12276</strain>
    </source>
</reference>
<name>A0ABM8D7Q3_9NOCA</name>
<sequence>MSSFEPGGQARIQPTEVGEDVRVLLTASGSRGDVEPMLGLALWLRESGADVRVCAPPDCAPRCAGLGVPLVPLGPLKTGSGAGRPSRDELSQYVTDWPAIQFDTISTAAAGCDAVVASGVTQVAARSVAERLGVHYQYVSYQPTTLPSPHHPPMPLPGDRPAPAAIDNQLLWEIDAHGWNAQFGHALDTGRAALGLPPVADVRDHVITGTPWLAADPVLGPWPQAPGLDVVQTGAWIVPDERPLPAELSAFLDAGAPPVYVGFGSMPMRPGIARVAIEAIRAHSRRVLLSRGWAELALIDDLPDCMAIGEVNHQALFARVAAVIHHGGAGTTTAAARAAAPQVVVPQMMDQSYWARRVADLGIGAVCADADPSSAALSTALDVALAPTTRARANEVAGMIRSDGATVAAKLLLDAIG</sequence>
<dbReference type="InterPro" id="IPR050426">
    <property type="entry name" value="Glycosyltransferase_28"/>
</dbReference>
<keyword evidence="2" id="KW-0808">Transferase</keyword>
<feature type="domain" description="Erythromycin biosynthesis protein CIII-like C-terminal" evidence="1">
    <location>
        <begin position="298"/>
        <end position="398"/>
    </location>
</feature>
<dbReference type="Proteomes" id="UP001317870">
    <property type="component" value="Chromosome"/>
</dbReference>
<dbReference type="PANTHER" id="PTHR48050">
    <property type="entry name" value="STEROL 3-BETA-GLUCOSYLTRANSFERASE"/>
    <property type="match status" value="1"/>
</dbReference>
<protein>
    <submittedName>
        <fullName evidence="2">Glycosyl transferase</fullName>
    </submittedName>
</protein>
<dbReference type="PANTHER" id="PTHR48050:SF13">
    <property type="entry name" value="STEROL 3-BETA-GLUCOSYLTRANSFERASE UGT80A2"/>
    <property type="match status" value="1"/>
</dbReference>
<dbReference type="InterPro" id="IPR002213">
    <property type="entry name" value="UDP_glucos_trans"/>
</dbReference>
<keyword evidence="3" id="KW-1185">Reference proteome</keyword>
<dbReference type="SUPFAM" id="SSF53756">
    <property type="entry name" value="UDP-Glycosyltransferase/glycogen phosphorylase"/>
    <property type="match status" value="1"/>
</dbReference>
<proteinExistence type="predicted"/>
<dbReference type="CDD" id="cd03784">
    <property type="entry name" value="GT1_Gtf-like"/>
    <property type="match status" value="1"/>
</dbReference>
<evidence type="ECO:0000313" key="3">
    <source>
        <dbReference type="Proteomes" id="UP001317870"/>
    </source>
</evidence>
<accession>A0ABM8D7Q3</accession>
<dbReference type="InterPro" id="IPR010610">
    <property type="entry name" value="EryCIII-like_C"/>
</dbReference>